<feature type="compositionally biased region" description="Acidic residues" evidence="4">
    <location>
        <begin position="78"/>
        <end position="87"/>
    </location>
</feature>
<protein>
    <recommendedName>
        <fullName evidence="5">EF-hand domain-containing protein</fullName>
    </recommendedName>
</protein>
<dbReference type="PANTHER" id="PTHR45942">
    <property type="entry name" value="PROTEIN PHOSPATASE 3 REGULATORY SUBUNIT B ALPHA ISOFORM TYPE 1"/>
    <property type="match status" value="1"/>
</dbReference>
<organism evidence="6 7">
    <name type="scientific">Pagothenia borchgrevinki</name>
    <name type="common">Bald rockcod</name>
    <name type="synonym">Trematomus borchgrevinki</name>
    <dbReference type="NCBI Taxonomy" id="8213"/>
    <lineage>
        <taxon>Eukaryota</taxon>
        <taxon>Metazoa</taxon>
        <taxon>Chordata</taxon>
        <taxon>Craniata</taxon>
        <taxon>Vertebrata</taxon>
        <taxon>Euteleostomi</taxon>
        <taxon>Actinopterygii</taxon>
        <taxon>Neopterygii</taxon>
        <taxon>Teleostei</taxon>
        <taxon>Neoteleostei</taxon>
        <taxon>Acanthomorphata</taxon>
        <taxon>Eupercaria</taxon>
        <taxon>Perciformes</taxon>
        <taxon>Notothenioidei</taxon>
        <taxon>Nototheniidae</taxon>
        <taxon>Pagothenia</taxon>
    </lineage>
</organism>
<keyword evidence="1" id="KW-0479">Metal-binding</keyword>
<dbReference type="SUPFAM" id="SSF47473">
    <property type="entry name" value="EF-hand"/>
    <property type="match status" value="1"/>
</dbReference>
<gene>
    <name evidence="6" type="ORF">OYC64_002603</name>
</gene>
<evidence type="ECO:0000256" key="3">
    <source>
        <dbReference type="ARBA" id="ARBA00022837"/>
    </source>
</evidence>
<reference evidence="6 7" key="1">
    <citation type="journal article" date="2022" name="G3 (Bethesda)">
        <title>Evaluating Illumina-, Nanopore-, and PacBio-based genome assembly strategies with the bald notothen, Trematomus borchgrevinki.</title>
        <authorList>
            <person name="Rayamajhi N."/>
            <person name="Cheng C.C."/>
            <person name="Catchen J.M."/>
        </authorList>
    </citation>
    <scope>NUCLEOTIDE SEQUENCE [LARGE SCALE GENOMIC DNA]</scope>
    <source>
        <strain evidence="6">AGRC-2024</strain>
    </source>
</reference>
<dbReference type="InterPro" id="IPR018247">
    <property type="entry name" value="EF_Hand_1_Ca_BS"/>
</dbReference>
<keyword evidence="3" id="KW-0106">Calcium</keyword>
<evidence type="ECO:0000256" key="1">
    <source>
        <dbReference type="ARBA" id="ARBA00022723"/>
    </source>
</evidence>
<keyword evidence="2" id="KW-0677">Repeat</keyword>
<keyword evidence="7" id="KW-1185">Reference proteome</keyword>
<dbReference type="Pfam" id="PF13499">
    <property type="entry name" value="EF-hand_7"/>
    <property type="match status" value="1"/>
</dbReference>
<feature type="domain" description="EF-hand" evidence="5">
    <location>
        <begin position="44"/>
        <end position="79"/>
    </location>
</feature>
<evidence type="ECO:0000313" key="7">
    <source>
        <dbReference type="Proteomes" id="UP001619887"/>
    </source>
</evidence>
<dbReference type="CDD" id="cd00051">
    <property type="entry name" value="EFh"/>
    <property type="match status" value="1"/>
</dbReference>
<dbReference type="SMART" id="SM00054">
    <property type="entry name" value="EFh"/>
    <property type="match status" value="2"/>
</dbReference>
<dbReference type="EMBL" id="JBIYXZ010002071">
    <property type="protein sequence ID" value="KAL3062833.1"/>
    <property type="molecule type" value="Genomic_DNA"/>
</dbReference>
<evidence type="ECO:0000256" key="2">
    <source>
        <dbReference type="ARBA" id="ARBA00022737"/>
    </source>
</evidence>
<dbReference type="GO" id="GO:0046872">
    <property type="term" value="F:metal ion binding"/>
    <property type="evidence" value="ECO:0007669"/>
    <property type="project" value="UniProtKB-KW"/>
</dbReference>
<dbReference type="AlphaFoldDB" id="A0ABD2HA07"/>
<evidence type="ECO:0000256" key="4">
    <source>
        <dbReference type="SAM" id="MobiDB-lite"/>
    </source>
</evidence>
<evidence type="ECO:0000259" key="5">
    <source>
        <dbReference type="PROSITE" id="PS50222"/>
    </source>
</evidence>
<feature type="compositionally biased region" description="Polar residues" evidence="4">
    <location>
        <begin position="100"/>
        <end position="109"/>
    </location>
</feature>
<comment type="caution">
    <text evidence="6">The sequence shown here is derived from an EMBL/GenBank/DDBJ whole genome shotgun (WGS) entry which is preliminary data.</text>
</comment>
<dbReference type="Proteomes" id="UP001619887">
    <property type="component" value="Unassembled WGS sequence"/>
</dbReference>
<dbReference type="Gene3D" id="1.10.238.10">
    <property type="entry name" value="EF-hand"/>
    <property type="match status" value="1"/>
</dbReference>
<proteinExistence type="predicted"/>
<dbReference type="PROSITE" id="PS50222">
    <property type="entry name" value="EF_HAND_2"/>
    <property type="match status" value="2"/>
</dbReference>
<name>A0ABD2HA07_PAGBO</name>
<dbReference type="InterPro" id="IPR011992">
    <property type="entry name" value="EF-hand-dom_pair"/>
</dbReference>
<accession>A0ABD2HA07</accession>
<evidence type="ECO:0000313" key="6">
    <source>
        <dbReference type="EMBL" id="KAL3062833.1"/>
    </source>
</evidence>
<feature type="domain" description="EF-hand" evidence="5">
    <location>
        <begin position="10"/>
        <end position="42"/>
    </location>
</feature>
<dbReference type="InterPro" id="IPR002048">
    <property type="entry name" value="EF_hand_dom"/>
</dbReference>
<sequence length="109" mass="12528">MASPRAMNKEEQRRLSSLFHAYDVDNSGRIEKNEFTTICQELHVPSQEADSIFNRLDVDKDGTVTLEEFISGFKEQHQEEEEDDTETDDNKSPGGEEEFSNNTEQVISR</sequence>
<feature type="region of interest" description="Disordered" evidence="4">
    <location>
        <begin position="72"/>
        <end position="109"/>
    </location>
</feature>
<dbReference type="PROSITE" id="PS00018">
    <property type="entry name" value="EF_HAND_1"/>
    <property type="match status" value="1"/>
</dbReference>
<reference evidence="6 7" key="2">
    <citation type="journal article" date="2024" name="G3 (Bethesda)">
        <title>The genome of the cryopelagic Antarctic bald notothen, Trematomus borchgrevinki.</title>
        <authorList>
            <person name="Rayamajhi N."/>
            <person name="Rivera-Colon A.G."/>
            <person name="Minhas B.F."/>
            <person name="Cheng C.C."/>
            <person name="Catchen J.M."/>
        </authorList>
    </citation>
    <scope>NUCLEOTIDE SEQUENCE [LARGE SCALE GENOMIC DNA]</scope>
    <source>
        <strain evidence="6">AGRC-2024</strain>
    </source>
</reference>